<evidence type="ECO:0000256" key="5">
    <source>
        <dbReference type="ARBA" id="ARBA00022839"/>
    </source>
</evidence>
<evidence type="ECO:0000313" key="10">
    <source>
        <dbReference type="EMBL" id="SBT80047.1"/>
    </source>
</evidence>
<dbReference type="VEuPathDB" id="PlasmoDB:PmUG01_12027500"/>
<dbReference type="GO" id="GO:0004527">
    <property type="term" value="F:exonuclease activity"/>
    <property type="evidence" value="ECO:0007669"/>
    <property type="project" value="UniProtKB-KW"/>
</dbReference>
<evidence type="ECO:0000256" key="2">
    <source>
        <dbReference type="ARBA" id="ARBA00006357"/>
    </source>
</evidence>
<evidence type="ECO:0000256" key="1">
    <source>
        <dbReference type="ARBA" id="ARBA00004123"/>
    </source>
</evidence>
<reference evidence="10 11" key="1">
    <citation type="submission" date="2016-06" db="EMBL/GenBank/DDBJ databases">
        <authorList>
            <consortium name="Pathogen Informatics"/>
        </authorList>
    </citation>
    <scope>NUCLEOTIDE SEQUENCE [LARGE SCALE GENOMIC DNA]</scope>
    <source>
        <strain evidence="10">PmlGA01</strain>
    </source>
</reference>
<keyword evidence="5" id="KW-0269">Exonuclease</keyword>
<dbReference type="InterPro" id="IPR047021">
    <property type="entry name" value="REXO1/3/4-like"/>
</dbReference>
<name>A0A1C3L0J0_PLAMA</name>
<evidence type="ECO:0000256" key="8">
    <source>
        <dbReference type="SAM" id="MobiDB-lite"/>
    </source>
</evidence>
<keyword evidence="7" id="KW-0175">Coiled coil</keyword>
<feature type="coiled-coil region" evidence="7">
    <location>
        <begin position="825"/>
        <end position="852"/>
    </location>
</feature>
<dbReference type="CDD" id="cd06145">
    <property type="entry name" value="REX1_like"/>
    <property type="match status" value="1"/>
</dbReference>
<feature type="compositionally biased region" description="Basic residues" evidence="8">
    <location>
        <begin position="1"/>
        <end position="10"/>
    </location>
</feature>
<dbReference type="PANTHER" id="PTHR12801:SF115">
    <property type="entry name" value="FI18136P1-RELATED"/>
    <property type="match status" value="1"/>
</dbReference>
<gene>
    <name evidence="10" type="primary">PmlGA01_120020900</name>
    <name evidence="10" type="ORF">PMLGA01_120020900</name>
</gene>
<protein>
    <submittedName>
        <fullName evidence="10">Exoribonuclease, putative</fullName>
    </submittedName>
</protein>
<dbReference type="SMART" id="SM00479">
    <property type="entry name" value="EXOIII"/>
    <property type="match status" value="1"/>
</dbReference>
<proteinExistence type="inferred from homology"/>
<dbReference type="SUPFAM" id="SSF53098">
    <property type="entry name" value="Ribonuclease H-like"/>
    <property type="match status" value="1"/>
</dbReference>
<evidence type="ECO:0000259" key="9">
    <source>
        <dbReference type="SMART" id="SM00479"/>
    </source>
</evidence>
<evidence type="ECO:0000256" key="6">
    <source>
        <dbReference type="ARBA" id="ARBA00023242"/>
    </source>
</evidence>
<dbReference type="AlphaFoldDB" id="A0A1C3L0J0"/>
<dbReference type="Proteomes" id="UP000219799">
    <property type="component" value="Chromosome 12"/>
</dbReference>
<keyword evidence="6" id="KW-0539">Nucleus</keyword>
<keyword evidence="4" id="KW-0378">Hydrolase</keyword>
<feature type="domain" description="Exonuclease" evidence="9">
    <location>
        <begin position="479"/>
        <end position="638"/>
    </location>
</feature>
<comment type="similarity">
    <text evidence="2">Belongs to the REXO1/REXO3 family.</text>
</comment>
<dbReference type="Gene3D" id="3.30.420.10">
    <property type="entry name" value="Ribonuclease H-like superfamily/Ribonuclease H"/>
    <property type="match status" value="1"/>
</dbReference>
<dbReference type="PANTHER" id="PTHR12801">
    <property type="entry name" value="RNA EXONUCLEASE REXO1 / RECO3 FAMILY MEMBER-RELATED"/>
    <property type="match status" value="1"/>
</dbReference>
<evidence type="ECO:0000256" key="7">
    <source>
        <dbReference type="SAM" id="Coils"/>
    </source>
</evidence>
<dbReference type="InterPro" id="IPR036397">
    <property type="entry name" value="RNaseH_sf"/>
</dbReference>
<sequence length="920" mass="107832">MKNKRRKNKKNSLNQFGNNDKSRVVKRKKLNEKTQNKENSSKKLEVSFYSYKNLYLKDIHNFIVNLRIKKSIFKNELFVIKNNENLNNLIICLVPNLSNWYIKDITTNNVFKKLQKNNNFRKVHKEKCVKNNCSNLILKTLSVSVSSNKKKNKCNAHFNIENYLLTKEQLLLNKYPNNNSHDYINFDNIKYVKRDKYNISDIKEYLSVTMNSTYIMNDPYLHVQKHEKMEGNFLETEKENKQFGNKQVENVHSENINAETILAEYVEAKNEPLEKDKKEEFLTDEQIDQEQKNTFTIEHINMYADALQKLLKASTNWKKIHTTNKKSLVKTELVHVPIKINEENEKKENNELNGNSNLFTLSPVLYHKWSKIGNEKEYDDGVDLCNHLKVGQMDTSTLLNGSLGLLGTHEKSRNSVKSEMGKESSINNEIGKGSDVNNEVGEEKCLSSEMCKESSVSSEHNGGEEKEEEIPFGDFDLNNIFSIDCEMCETTNHQRELTKITVVDAYMNIVYDSYVVPDNKITNYLTLYSGINESTLENVNTKLKDVQEYLKKILNNKSILIGHSLENDLHALKIKHNYVIDTSVIYSGSNYYFIKPSLFNLSKKHLNITMKRDNGHNSIDDAKISMFLAIKKISEFGANEFSSFYHPLPLFLNRDNYSNIANNIIQEEDICFKYEKNLCIYDSKNKYIEEKVPKIFLKNCFHCVCENDDECAENLIMNLKNKNKIKNYILIFRDYENLCNEKMYNCFKNANNENFKIENNEKMFEFPSRVEANEILNKLSSNIEKIYNNMGKNDALILLSFNDNYLAEEKIKETLCTAKDIFYSAKDINEKLNNVDQKIKSLEEFINRKKKDNVWTKIHFFEFQHLLYTYDKCILNYLNENRTNEKNMFIINSLRTLRNTLCVNDKKRNFNGWFSILLKS</sequence>
<dbReference type="GO" id="GO:0010629">
    <property type="term" value="P:negative regulation of gene expression"/>
    <property type="evidence" value="ECO:0007669"/>
    <property type="project" value="UniProtKB-ARBA"/>
</dbReference>
<dbReference type="InterPro" id="IPR013520">
    <property type="entry name" value="Ribonucl_H"/>
</dbReference>
<evidence type="ECO:0000256" key="3">
    <source>
        <dbReference type="ARBA" id="ARBA00022722"/>
    </source>
</evidence>
<dbReference type="InterPro" id="IPR034922">
    <property type="entry name" value="REX1-like_exo"/>
</dbReference>
<evidence type="ECO:0000256" key="4">
    <source>
        <dbReference type="ARBA" id="ARBA00022801"/>
    </source>
</evidence>
<dbReference type="GO" id="GO:0003676">
    <property type="term" value="F:nucleic acid binding"/>
    <property type="evidence" value="ECO:0007669"/>
    <property type="project" value="InterPro"/>
</dbReference>
<keyword evidence="3" id="KW-0540">Nuclease</keyword>
<organism evidence="10 11">
    <name type="scientific">Plasmodium malariae</name>
    <dbReference type="NCBI Taxonomy" id="5858"/>
    <lineage>
        <taxon>Eukaryota</taxon>
        <taxon>Sar</taxon>
        <taxon>Alveolata</taxon>
        <taxon>Apicomplexa</taxon>
        <taxon>Aconoidasida</taxon>
        <taxon>Haemosporida</taxon>
        <taxon>Plasmodiidae</taxon>
        <taxon>Plasmodium</taxon>
        <taxon>Plasmodium (Plasmodium)</taxon>
    </lineage>
</organism>
<dbReference type="EMBL" id="LT594500">
    <property type="protein sequence ID" value="SBT80047.1"/>
    <property type="molecule type" value="Genomic_DNA"/>
</dbReference>
<feature type="region of interest" description="Disordered" evidence="8">
    <location>
        <begin position="1"/>
        <end position="38"/>
    </location>
</feature>
<accession>A0A1C3L0J0</accession>
<dbReference type="FunFam" id="3.30.420.10:FF:000031">
    <property type="entry name" value="RNA exonuclease 1"/>
    <property type="match status" value="1"/>
</dbReference>
<comment type="subcellular location">
    <subcellularLocation>
        <location evidence="1">Nucleus</location>
    </subcellularLocation>
</comment>
<evidence type="ECO:0000313" key="11">
    <source>
        <dbReference type="Proteomes" id="UP000219799"/>
    </source>
</evidence>
<dbReference type="InterPro" id="IPR012337">
    <property type="entry name" value="RNaseH-like_sf"/>
</dbReference>
<feature type="region of interest" description="Disordered" evidence="8">
    <location>
        <begin position="412"/>
        <end position="434"/>
    </location>
</feature>
<dbReference type="GO" id="GO:0005634">
    <property type="term" value="C:nucleus"/>
    <property type="evidence" value="ECO:0007669"/>
    <property type="project" value="UniProtKB-SubCell"/>
</dbReference>